<evidence type="ECO:0000256" key="5">
    <source>
        <dbReference type="ARBA" id="ARBA00022989"/>
    </source>
</evidence>
<dbReference type="GO" id="GO:0005886">
    <property type="term" value="C:plasma membrane"/>
    <property type="evidence" value="ECO:0007669"/>
    <property type="project" value="InterPro"/>
</dbReference>
<dbReference type="OrthoDB" id="871140at2"/>
<dbReference type="PANTHER" id="PTHR30589:SF0">
    <property type="entry name" value="PHOSPHATIDYLGLYCEROL--PROLIPOPROTEIN DIACYLGLYCERYL TRANSFERASE"/>
    <property type="match status" value="1"/>
</dbReference>
<feature type="transmembrane region" description="Helical" evidence="7">
    <location>
        <begin position="102"/>
        <end position="124"/>
    </location>
</feature>
<feature type="transmembrane region" description="Helical" evidence="7">
    <location>
        <begin position="35"/>
        <end position="55"/>
    </location>
</feature>
<evidence type="ECO:0000256" key="2">
    <source>
        <dbReference type="ARBA" id="ARBA00022475"/>
    </source>
</evidence>
<evidence type="ECO:0000256" key="3">
    <source>
        <dbReference type="ARBA" id="ARBA00022679"/>
    </source>
</evidence>
<dbReference type="PANTHER" id="PTHR30589">
    <property type="entry name" value="PROLIPOPROTEIN DIACYLGLYCERYL TRANSFERASE"/>
    <property type="match status" value="1"/>
</dbReference>
<dbReference type="Pfam" id="PF01790">
    <property type="entry name" value="LGT"/>
    <property type="match status" value="1"/>
</dbReference>
<feature type="transmembrane region" description="Helical" evidence="7">
    <location>
        <begin position="6"/>
        <end position="23"/>
    </location>
</feature>
<keyword evidence="3 8" id="KW-0808">Transferase</keyword>
<feature type="transmembrane region" description="Helical" evidence="7">
    <location>
        <begin position="199"/>
        <end position="222"/>
    </location>
</feature>
<keyword evidence="9" id="KW-1185">Reference proteome</keyword>
<proteinExistence type="inferred from homology"/>
<dbReference type="InterPro" id="IPR001640">
    <property type="entry name" value="Lgt"/>
</dbReference>
<dbReference type="KEGG" id="mff:MFFC18_00760"/>
<comment type="similarity">
    <text evidence="1">Belongs to the Lgt family.</text>
</comment>
<evidence type="ECO:0000313" key="8">
    <source>
        <dbReference type="EMBL" id="QEG20229.1"/>
    </source>
</evidence>
<evidence type="ECO:0000256" key="1">
    <source>
        <dbReference type="ARBA" id="ARBA00007150"/>
    </source>
</evidence>
<dbReference type="RefSeq" id="WP_087149681.1">
    <property type="nucleotide sequence ID" value="NZ_CP042912.1"/>
</dbReference>
<sequence>MNIPHFLTMLLALAAGFVLSRFSQKKLPLTTAQKFGLGVGGLIGAMTGAKLPFLFTDWDQFISGAAWFSDGKTILTGLVGGYLGVEAAKWAFEVKTKTGDSFLIPVAIAIAIGRVGCFFGSCCFGTPTEMPWGVVFPKVDAIARHPTQLYETMFHLSAAAIGWWAQSKNWCTGNRIKIYIASYAGYRFVSESIRPEARIFAGFTSYQIASLLIAGLMIWLWLRDVQSQESSGSE</sequence>
<evidence type="ECO:0000256" key="6">
    <source>
        <dbReference type="ARBA" id="ARBA00023136"/>
    </source>
</evidence>
<keyword evidence="5 7" id="KW-1133">Transmembrane helix</keyword>
<keyword evidence="2" id="KW-1003">Cell membrane</keyword>
<dbReference type="EMBL" id="CP042912">
    <property type="protein sequence ID" value="QEG20229.1"/>
    <property type="molecule type" value="Genomic_DNA"/>
</dbReference>
<evidence type="ECO:0000256" key="4">
    <source>
        <dbReference type="ARBA" id="ARBA00022692"/>
    </source>
</evidence>
<gene>
    <name evidence="8" type="ORF">MFFC18_00760</name>
</gene>
<dbReference type="STRING" id="980251.GCA_001642875_03685"/>
<protein>
    <submittedName>
        <fullName evidence="8">Prolipoprotein diacylglyceryl transferase</fullName>
    </submittedName>
</protein>
<dbReference type="Proteomes" id="UP000322214">
    <property type="component" value="Chromosome"/>
</dbReference>
<organism evidence="8 9">
    <name type="scientific">Mariniblastus fucicola</name>
    <dbReference type="NCBI Taxonomy" id="980251"/>
    <lineage>
        <taxon>Bacteria</taxon>
        <taxon>Pseudomonadati</taxon>
        <taxon>Planctomycetota</taxon>
        <taxon>Planctomycetia</taxon>
        <taxon>Pirellulales</taxon>
        <taxon>Pirellulaceae</taxon>
        <taxon>Mariniblastus</taxon>
    </lineage>
</organism>
<keyword evidence="4 7" id="KW-0812">Transmembrane</keyword>
<reference evidence="8 9" key="1">
    <citation type="submission" date="2019-08" db="EMBL/GenBank/DDBJ databases">
        <title>Deep-cultivation of Planctomycetes and their phenomic and genomic characterization uncovers novel biology.</title>
        <authorList>
            <person name="Wiegand S."/>
            <person name="Jogler M."/>
            <person name="Boedeker C."/>
            <person name="Pinto D."/>
            <person name="Vollmers J."/>
            <person name="Rivas-Marin E."/>
            <person name="Kohn T."/>
            <person name="Peeters S.H."/>
            <person name="Heuer A."/>
            <person name="Rast P."/>
            <person name="Oberbeckmann S."/>
            <person name="Bunk B."/>
            <person name="Jeske O."/>
            <person name="Meyerdierks A."/>
            <person name="Storesund J.E."/>
            <person name="Kallscheuer N."/>
            <person name="Luecker S."/>
            <person name="Lage O.M."/>
            <person name="Pohl T."/>
            <person name="Merkel B.J."/>
            <person name="Hornburger P."/>
            <person name="Mueller R.-W."/>
            <person name="Bruemmer F."/>
            <person name="Labrenz M."/>
            <person name="Spormann A.M."/>
            <person name="Op den Camp H."/>
            <person name="Overmann J."/>
            <person name="Amann R."/>
            <person name="Jetten M.S.M."/>
            <person name="Mascher T."/>
            <person name="Medema M.H."/>
            <person name="Devos D.P."/>
            <person name="Kaster A.-K."/>
            <person name="Ovreas L."/>
            <person name="Rohde M."/>
            <person name="Galperin M.Y."/>
            <person name="Jogler C."/>
        </authorList>
    </citation>
    <scope>NUCLEOTIDE SEQUENCE [LARGE SCALE GENOMIC DNA]</scope>
    <source>
        <strain evidence="8 9">FC18</strain>
    </source>
</reference>
<evidence type="ECO:0000313" key="9">
    <source>
        <dbReference type="Proteomes" id="UP000322214"/>
    </source>
</evidence>
<keyword evidence="8" id="KW-0449">Lipoprotein</keyword>
<dbReference type="AlphaFoldDB" id="A0A5B9P424"/>
<name>A0A5B9P424_9BACT</name>
<evidence type="ECO:0000256" key="7">
    <source>
        <dbReference type="SAM" id="Phobius"/>
    </source>
</evidence>
<accession>A0A5B9P424</accession>
<dbReference type="GO" id="GO:0042158">
    <property type="term" value="P:lipoprotein biosynthetic process"/>
    <property type="evidence" value="ECO:0007669"/>
    <property type="project" value="InterPro"/>
</dbReference>
<keyword evidence="6 7" id="KW-0472">Membrane</keyword>
<dbReference type="GO" id="GO:0008961">
    <property type="term" value="F:phosphatidylglycerol-prolipoprotein diacylglyceryl transferase activity"/>
    <property type="evidence" value="ECO:0007669"/>
    <property type="project" value="InterPro"/>
</dbReference>